<evidence type="ECO:0000256" key="1">
    <source>
        <dbReference type="SAM" id="Coils"/>
    </source>
</evidence>
<feature type="domain" description="UDENN" evidence="3">
    <location>
        <begin position="1260"/>
        <end position="1891"/>
    </location>
</feature>
<dbReference type="Pfam" id="PF03456">
    <property type="entry name" value="uDENN"/>
    <property type="match status" value="1"/>
</dbReference>
<dbReference type="Proteomes" id="UP000054928">
    <property type="component" value="Unassembled WGS sequence"/>
</dbReference>
<proteinExistence type="predicted"/>
<dbReference type="Gene3D" id="3.30.450.200">
    <property type="match status" value="1"/>
</dbReference>
<dbReference type="PANTHER" id="PTHR15288">
    <property type="entry name" value="DENN DOMAIN-CONTAINING PROTEIN 2"/>
    <property type="match status" value="1"/>
</dbReference>
<dbReference type="InterPro" id="IPR005113">
    <property type="entry name" value="uDENN_dom"/>
</dbReference>
<feature type="coiled-coil region" evidence="1">
    <location>
        <begin position="1043"/>
        <end position="1070"/>
    </location>
</feature>
<feature type="compositionally biased region" description="Basic and acidic residues" evidence="2">
    <location>
        <begin position="247"/>
        <end position="259"/>
    </location>
</feature>
<dbReference type="InterPro" id="IPR001194">
    <property type="entry name" value="cDENN_dom"/>
</dbReference>
<dbReference type="GeneID" id="36408554"/>
<dbReference type="SMART" id="SM00799">
    <property type="entry name" value="DENN"/>
    <property type="match status" value="1"/>
</dbReference>
<feature type="compositionally biased region" description="Acidic residues" evidence="2">
    <location>
        <begin position="1129"/>
        <end position="1139"/>
    </location>
</feature>
<dbReference type="InterPro" id="IPR043153">
    <property type="entry name" value="DENN_C"/>
</dbReference>
<keyword evidence="1" id="KW-0175">Coiled coil</keyword>
<dbReference type="Gene3D" id="3.40.50.11500">
    <property type="match status" value="1"/>
</dbReference>
<reference evidence="5" key="1">
    <citation type="submission" date="2014-09" db="EMBL/GenBank/DDBJ databases">
        <authorList>
            <person name="Sharma Rahul"/>
            <person name="Thines Marco"/>
        </authorList>
    </citation>
    <scope>NUCLEOTIDE SEQUENCE [LARGE SCALE GENOMIC DNA]</scope>
</reference>
<evidence type="ECO:0000259" key="3">
    <source>
        <dbReference type="PROSITE" id="PS50211"/>
    </source>
</evidence>
<dbReference type="SMART" id="SM00800">
    <property type="entry name" value="uDENN"/>
    <property type="match status" value="1"/>
</dbReference>
<dbReference type="OMA" id="QYEAQKW"/>
<evidence type="ECO:0000313" key="5">
    <source>
        <dbReference type="Proteomes" id="UP000054928"/>
    </source>
</evidence>
<evidence type="ECO:0000256" key="2">
    <source>
        <dbReference type="SAM" id="MobiDB-lite"/>
    </source>
</evidence>
<feature type="compositionally biased region" description="Low complexity" evidence="2">
    <location>
        <begin position="1174"/>
        <end position="1190"/>
    </location>
</feature>
<feature type="region of interest" description="Disordered" evidence="2">
    <location>
        <begin position="1129"/>
        <end position="1148"/>
    </location>
</feature>
<dbReference type="EMBL" id="CCYD01000653">
    <property type="protein sequence ID" value="CEG43295.1"/>
    <property type="molecule type" value="Genomic_DNA"/>
</dbReference>
<keyword evidence="5" id="KW-1185">Reference proteome</keyword>
<feature type="compositionally biased region" description="Acidic residues" evidence="2">
    <location>
        <begin position="362"/>
        <end position="371"/>
    </location>
</feature>
<accession>A0A0P1AQA3</accession>
<feature type="compositionally biased region" description="Basic and acidic residues" evidence="2">
    <location>
        <begin position="330"/>
        <end position="347"/>
    </location>
</feature>
<protein>
    <submittedName>
        <fullName evidence="4">Uncharacterized conserved protein, contains DENN and RUN domains</fullName>
    </submittedName>
</protein>
<dbReference type="InterPro" id="IPR037516">
    <property type="entry name" value="Tripartite_DENN"/>
</dbReference>
<dbReference type="InterPro" id="IPR051942">
    <property type="entry name" value="DENN_domain_containing_2"/>
</dbReference>
<dbReference type="PROSITE" id="PS50211">
    <property type="entry name" value="DENN"/>
    <property type="match status" value="1"/>
</dbReference>
<dbReference type="STRING" id="4781.A0A0P1AQA3"/>
<feature type="region of interest" description="Disordered" evidence="2">
    <location>
        <begin position="329"/>
        <end position="377"/>
    </location>
</feature>
<dbReference type="RefSeq" id="XP_024579664.1">
    <property type="nucleotide sequence ID" value="XM_024729271.1"/>
</dbReference>
<sequence length="1891" mass="212589">MTISSEISKLKLLLLSDTGGKMQRVNEMCEKLVSSEDCDVSAVLVSGGLVANRWPQDYERLEAVAAAEGDMMALISRLEMIICRVIYITDDNDPPTTHSKTASVPSLTQYSSNINYRDETIVDGVTVMGEARYFKLINDGKDPMQDRDMVLVLRDSTAKTQLPAAESSFFAGLLPMLHSNKFKEPCAIEIIGGSTPHPHVQLPVIYSGSLQLGQYTILQLEKDSPNDKWCVAAVTSHELKSEDDEGTHDSVRGKPGDTSNLRELERLRVLVMYEFEPPLSSQELVEALRSHDNHVEHACEYLKLSRRHKRLSGITTSTPLDITNVSMMAPEREKRRLSVSSVDDKSTPSKRHKDCTSSSTDTSEEEEEHESDEEKLTQQDCVLISAPNCSRAQQLLIQTIEDRVASEQPLRNPEWLHQVWTSLRIPAILEIGMQLNLTVDASVTWVKGVDPKFSSEIQPRAAALIVEVLANLPTCTIDTASNEVGYLLKDDVLSMKVNDVESFVQAESEAAEGCAYARANAAKLAIESLSSACNAYMDRLIWFKEEDDKNTKESTEVREIMEVLSQKLAVLVDDSNRDVEVASCVLCEAKQKKEVRSMQIVEVVHKRREELLSKGETEACATLDSVVGVWKKDDSEVQALWTSRSECERQVNESERTLKVTKHASAFYKNLQILFQKVRERREKALISSLSGLKKAREGSDAQATAALKKFVPMLARALGQFYEFHSIQQLKAKEELREQETALAAHNEYFGDSAPIKKGDLERRIQEFIGVTERSMQIIMELADRQQQLWTDKHTVLPESVRSILIDEFKAVWAQLSGPIKDVMKNVVASLEEIAGDAVAVEVLRDKHMMPDSSVSMIVASSTSDEQIIPAFTEPAFLKSHVEAISPYRTAISPVVAQNLTFSLPDEEMPKTWISSLPGNNENETAFPLHHATPAPGEMQYNFEIGSNLYSRITAGESCSQFVRGVVLKRLSNGMYLMQYENGDKFSVDGSYLFTKDMMEQSLKVAGAISSDENVEMESAEQTSTGDKIPMNTSHHKESVASDVWQEKIEQLQNELVLAQYEAQKWKEKYHVEKRRRQMTARDLLNLVMLTDRFSNEKNTLEDVKTMERSLSSDHIVNLLSPTLSSFDFDDDSSEDASDDSRDQSPETLSNIVEATKALEQLDQQSTMYHTNTSVGISGRVGRSSTTGSLREALGGSSRRVSDVKSEHLKQQHLMYRILYANSSSRDLWHARIHPHNLKNVACSIMFSTHMKKERVFEHFFVVGTTQNVTELCSGYYKPKLLYHHPNHISDSPDESVADFCFPRGVPSIMCTPAQAKSIQGVAVSKWFTDIESLQDHIKEVPSTSGYTFRLTGAKGEILYGFCVAVMKNIAAENLSKVDPMLTSPRIDRMSDQIDNSIPSISTQEKNTNLLHMMAPICFCFTSKFPFYRLHFTLLRMIVENELEQYSQLSNNSVNDSKKEAEYTEQYEIILRPQLNLVIEFTIYHEENFGVRDQFIDSESNQQKRLNSIASKLDISLVDGRVVLSEDAPKISGANQSSFESKKLSSQLRKSFSTDNIDNCKVVNGWILDKPMVKSVGLTQPKEYEGVKVGDILESIDSIATASMSFEQTQALLEKGTRPMRLHFRRSASTQISMSTTEQKQPDVLLPTSVDILHRARRIKINDPGHWSSARLPTFEFSYQFPKRQSDRWAVGVVLRFLSPDKVVEIIANLLLEKQVVIMSECPAKVSAVCTALLLLLSPFQWQSTYIPLLPSNLLDFLHSPVPFLVGCHSSNETSEWSDVCFYDIDNDNIVAPAATGHWSPELIFNGVELCRLLRKARDRFCALSPSGKPWYELSEEEDTIITLTMQEAEIFLRDMGFDISYQDLAASIPEGQSLYDRLQEEVAKEPLTA</sequence>
<name>A0A0P1AQA3_PLAHL</name>
<evidence type="ECO:0000313" key="4">
    <source>
        <dbReference type="EMBL" id="CEG43295.1"/>
    </source>
</evidence>
<organism evidence="4 5">
    <name type="scientific">Plasmopara halstedii</name>
    <name type="common">Downy mildew of sunflower</name>
    <dbReference type="NCBI Taxonomy" id="4781"/>
    <lineage>
        <taxon>Eukaryota</taxon>
        <taxon>Sar</taxon>
        <taxon>Stramenopiles</taxon>
        <taxon>Oomycota</taxon>
        <taxon>Peronosporomycetes</taxon>
        <taxon>Peronosporales</taxon>
        <taxon>Peronosporaceae</taxon>
        <taxon>Plasmopara</taxon>
    </lineage>
</organism>
<dbReference type="Pfam" id="PF02141">
    <property type="entry name" value="DENN"/>
    <property type="match status" value="1"/>
</dbReference>
<dbReference type="PANTHER" id="PTHR15288:SF0">
    <property type="entry name" value="UDENN DOMAIN-CONTAINING PROTEIN"/>
    <property type="match status" value="1"/>
</dbReference>
<feature type="region of interest" description="Disordered" evidence="2">
    <location>
        <begin position="1170"/>
        <end position="1205"/>
    </location>
</feature>
<feature type="region of interest" description="Disordered" evidence="2">
    <location>
        <begin position="1014"/>
        <end position="1034"/>
    </location>
</feature>
<dbReference type="OrthoDB" id="74314at2759"/>
<feature type="region of interest" description="Disordered" evidence="2">
    <location>
        <begin position="240"/>
        <end position="259"/>
    </location>
</feature>